<feature type="region of interest" description="Disordered" evidence="1">
    <location>
        <begin position="1"/>
        <end position="33"/>
    </location>
</feature>
<dbReference type="InterPro" id="IPR022028">
    <property type="entry name" value="DUF3604"/>
</dbReference>
<dbReference type="Pfam" id="PF12228">
    <property type="entry name" value="DUF3604"/>
    <property type="match status" value="1"/>
</dbReference>
<dbReference type="Gene3D" id="3.20.20.140">
    <property type="entry name" value="Metal-dependent hydrolases"/>
    <property type="match status" value="1"/>
</dbReference>
<reference evidence="2" key="1">
    <citation type="submission" date="2021-02" db="EMBL/GenBank/DDBJ databases">
        <title>PHA producing bacteria isolated from coastal sediment in Guangdong, Shenzhen.</title>
        <authorList>
            <person name="Zheng W."/>
            <person name="Yu S."/>
            <person name="Huang Y."/>
        </authorList>
    </citation>
    <scope>NUCLEOTIDE SEQUENCE</scope>
    <source>
        <strain evidence="2">TN14-10</strain>
    </source>
</reference>
<feature type="compositionally biased region" description="Low complexity" evidence="1">
    <location>
        <begin position="9"/>
        <end position="20"/>
    </location>
</feature>
<proteinExistence type="predicted"/>
<protein>
    <submittedName>
        <fullName evidence="2">DUF3604 domain-containing protein</fullName>
    </submittedName>
</protein>
<evidence type="ECO:0000313" key="2">
    <source>
        <dbReference type="EMBL" id="MBN7797574.1"/>
    </source>
</evidence>
<organism evidence="2 3">
    <name type="scientific">Parahaliea mediterranea</name>
    <dbReference type="NCBI Taxonomy" id="651086"/>
    <lineage>
        <taxon>Bacteria</taxon>
        <taxon>Pseudomonadati</taxon>
        <taxon>Pseudomonadota</taxon>
        <taxon>Gammaproteobacteria</taxon>
        <taxon>Cellvibrionales</taxon>
        <taxon>Halieaceae</taxon>
        <taxon>Parahaliea</taxon>
    </lineage>
</organism>
<dbReference type="Proteomes" id="UP000664303">
    <property type="component" value="Unassembled WGS sequence"/>
</dbReference>
<name>A0A939DGD3_9GAMM</name>
<gene>
    <name evidence="2" type="ORF">JYP50_13270</name>
</gene>
<dbReference type="AlphaFoldDB" id="A0A939DGD3"/>
<keyword evidence="3" id="KW-1185">Reference proteome</keyword>
<evidence type="ECO:0000313" key="3">
    <source>
        <dbReference type="Proteomes" id="UP000664303"/>
    </source>
</evidence>
<comment type="caution">
    <text evidence="2">The sequence shown here is derived from an EMBL/GenBank/DDBJ whole genome shotgun (WGS) entry which is preliminary data.</text>
</comment>
<accession>A0A939DGD3</accession>
<sequence>MRACRRWNSAGRAQGAGSRGPSTPKEEDQKGVRSVKNPIGTLLLLGSALAIHCSFAADTPTAGHPYSPWASTDFPTRVYFGDTHVHSGLSADAGGSGTRLMPEDAYRFARGEQVISNSGQPVKLRRPYDFFMITDHSDGMGLITDILNGAPNILADPAGREYHEAFLEGGATAQQAVMKLIAQFSQGQTPPALIYQPGNPAYRPVWERIMQAAEDYNDPHDFTTFIGFEWTSLVDGNNLHRNVIFRDGPALAGQIEPYTTYPPVGSRDPRDLWRWLATYEEKTGGRVTAIPHNGNLSNGMMFALQDDFAEGASYDKDYAATRQKWERLYEVTQLKGDGESHPRLSPDDEFADYENWDWGNLDLSQAKTPRMLPGEYARSGLKRGLELESSLGVNPFKFGMIGATDTHTGLSTVDDDNFFGKFKAYEPNPGRATHWARNNKETGLNYQGWVYSSAGLTALWATENTREALFDAMLRREAYATTGPRISVRFFAGWNFEDSDLLLPERARAGYAKGVPMGSDMKPRAEGAGAPRFLVYALRDPDGANLDRIQIVKGWLDADGRSREKVYDVAWSGGRKPGADGKLPPVGDTVDLSIPGWTNTIGAANLEAIWSDPAFDPEQRAFYYARVIEIPTPRWTAYDQVKFSLDLPGNIPLKTRERAYTSPIWYTP</sequence>
<dbReference type="InterPro" id="IPR016195">
    <property type="entry name" value="Pol/histidinol_Pase-like"/>
</dbReference>
<dbReference type="SUPFAM" id="SSF89550">
    <property type="entry name" value="PHP domain-like"/>
    <property type="match status" value="1"/>
</dbReference>
<evidence type="ECO:0000256" key="1">
    <source>
        <dbReference type="SAM" id="MobiDB-lite"/>
    </source>
</evidence>
<dbReference type="EMBL" id="JAFKCZ010000009">
    <property type="protein sequence ID" value="MBN7797574.1"/>
    <property type="molecule type" value="Genomic_DNA"/>
</dbReference>